<proteinExistence type="predicted"/>
<accession>A0ABQ1FC27</accession>
<dbReference type="Proteomes" id="UP000615455">
    <property type="component" value="Unassembled WGS sequence"/>
</dbReference>
<gene>
    <name evidence="1" type="ORF">GCM10008018_59960</name>
</gene>
<keyword evidence="2" id="KW-1185">Reference proteome</keyword>
<comment type="caution">
    <text evidence="1">The sequence shown here is derived from an EMBL/GenBank/DDBJ whole genome shotgun (WGS) entry which is preliminary data.</text>
</comment>
<dbReference type="EMBL" id="BMHE01000049">
    <property type="protein sequence ID" value="GGA06023.1"/>
    <property type="molecule type" value="Genomic_DNA"/>
</dbReference>
<name>A0ABQ1FC27_9BACL</name>
<sequence>MAFTVQNIPIYFKKQEFYLKQRRLRSAQIPIMTAAWTLHTNGSRETLITHVSRNGLVTGSVHANPVRGWYDKRSGKITFVRYIPGGTINGINNQLYEGYIQKSALDSGITLTGTFVTVGDRASAQSTTFSWFAEAIILV</sequence>
<dbReference type="RefSeq" id="WP_189018863.1">
    <property type="nucleotide sequence ID" value="NZ_BMHE01000049.1"/>
</dbReference>
<reference evidence="2" key="1">
    <citation type="journal article" date="2019" name="Int. J. Syst. Evol. Microbiol.">
        <title>The Global Catalogue of Microorganisms (GCM) 10K type strain sequencing project: providing services to taxonomists for standard genome sequencing and annotation.</title>
        <authorList>
            <consortium name="The Broad Institute Genomics Platform"/>
            <consortium name="The Broad Institute Genome Sequencing Center for Infectious Disease"/>
            <person name="Wu L."/>
            <person name="Ma J."/>
        </authorList>
    </citation>
    <scope>NUCLEOTIDE SEQUENCE [LARGE SCALE GENOMIC DNA]</scope>
    <source>
        <strain evidence="2">CGMCC 1.15043</strain>
    </source>
</reference>
<protein>
    <submittedName>
        <fullName evidence="1">Uncharacterized protein</fullName>
    </submittedName>
</protein>
<evidence type="ECO:0000313" key="1">
    <source>
        <dbReference type="EMBL" id="GGA06023.1"/>
    </source>
</evidence>
<evidence type="ECO:0000313" key="2">
    <source>
        <dbReference type="Proteomes" id="UP000615455"/>
    </source>
</evidence>
<organism evidence="1 2">
    <name type="scientific">Paenibacillus marchantiophytorum</name>
    <dbReference type="NCBI Taxonomy" id="1619310"/>
    <lineage>
        <taxon>Bacteria</taxon>
        <taxon>Bacillati</taxon>
        <taxon>Bacillota</taxon>
        <taxon>Bacilli</taxon>
        <taxon>Bacillales</taxon>
        <taxon>Paenibacillaceae</taxon>
        <taxon>Paenibacillus</taxon>
    </lineage>
</organism>